<accession>A0ACB0KXZ2</accession>
<name>A0ACB0KXZ2_TRIPR</name>
<evidence type="ECO:0000313" key="1">
    <source>
        <dbReference type="EMBL" id="CAJ2661171.1"/>
    </source>
</evidence>
<protein>
    <submittedName>
        <fullName evidence="1">Uncharacterized protein</fullName>
    </submittedName>
</protein>
<gene>
    <name evidence="1" type="ORF">MILVUS5_LOCUS26945</name>
</gene>
<sequence length="1169" mass="130317">MAETTQLTRHIESYVDSSSTPTHQVHSHPQFIHQYFSISKSLFSVNNTYALQVASLDAIGVLIKTNALTLEALVRELDMYLTSTDAVIRSRGILLLAEVLTRIQSKPLNSETIHSLVGFFKEKMVDWKAVRGAILGCLALIRRKSVVGMVTGSDAKAIARSFLQNLQVQSLGQYDRKICFELLDYLLEHHADTVASLEEDLIFGTCEAIDLEKDPECLMFAFHIVDSLARLYPDPSGPLASFARDLFDILAPYFPIHFTHPTSGDTHVQRDDLSRTLMSAFSSTPLFEPFVIPLLLEKLSSSLQSAKIDSLKYLRVCSSKYGAERIAKYAGDIWSALKDTLYTYLGEPAFSSTLASIDGIDFPKDEIVIEALSLLQQLVVQNSGQLVTLIVDDEDVNFIINTIASYEMYDTISVQEKKKLHAIGRILYITAKTSIPSCNALFQSLFLRMMDNLGFSVSNVDGLQSGGIFDSQRVKFGFLYICIELLAGCRELVILSEEKQGTYCTILHSFSNVLFNAFGSVLAVSADRCPFDPDIYIGVKGLQILAMFHLDVFPIPKSTFENILKKFMSIIIDDFNKTVLWNATLKALFHIGSFVQNISESEKAMSYRSFVVDKTMELLSLHDIALPFSLKVEALSDIGMTGMKNMLTILQGLEGTVFANLSEVYACRNLTSSEIAVQLLECYSCKLLPWVNENGGAEEFVVQFAVEIWSQAGNSMDSNAPSEEKGLLDAMMKAMKVSVGCCSVESQNVIIQKAYSMLSTHTSFQLNDVERLPLTFGKYDISPRDEGILLLFTSVIIALRPKTHIPNIRGLLHLFILTLLRGVVPVAQALGSMFNKLISKSSVVEKSGELTLEEALDVIFNTKIVFSCNNMLQRCNGSSNGSEMALTDLCLSITNDRSLQTNAICGLSWIGKGLLLRGHEKIKDITMIFIECLISDTKISLPLIEGSHENNEEQKWDPLARKCAAEAFHVLMSDAEVCLNKKFHATIRPLYKQRFFSSMMPIFQQLISRSDSSLSRCLLLRAFAHVMSDTPLIVILNEAKKLIPILLDCLSMLTKDIQDKDILYGLLLVLSGMLTEKNGQEAVIENAHIIINCLIKLVDYPHKTLVRETAIQCLVALSELPHARIYPLRTQVLRALPKCLDDTKRSVRHEAVKCRQAWASIASSRSIRF</sequence>
<dbReference type="EMBL" id="CASHSV030000311">
    <property type="protein sequence ID" value="CAJ2661171.1"/>
    <property type="molecule type" value="Genomic_DNA"/>
</dbReference>
<organism evidence="1 2">
    <name type="scientific">Trifolium pratense</name>
    <name type="common">Red clover</name>
    <dbReference type="NCBI Taxonomy" id="57577"/>
    <lineage>
        <taxon>Eukaryota</taxon>
        <taxon>Viridiplantae</taxon>
        <taxon>Streptophyta</taxon>
        <taxon>Embryophyta</taxon>
        <taxon>Tracheophyta</taxon>
        <taxon>Spermatophyta</taxon>
        <taxon>Magnoliopsida</taxon>
        <taxon>eudicotyledons</taxon>
        <taxon>Gunneridae</taxon>
        <taxon>Pentapetalae</taxon>
        <taxon>rosids</taxon>
        <taxon>fabids</taxon>
        <taxon>Fabales</taxon>
        <taxon>Fabaceae</taxon>
        <taxon>Papilionoideae</taxon>
        <taxon>50 kb inversion clade</taxon>
        <taxon>NPAAA clade</taxon>
        <taxon>Hologalegina</taxon>
        <taxon>IRL clade</taxon>
        <taxon>Trifolieae</taxon>
        <taxon>Trifolium</taxon>
    </lineage>
</organism>
<dbReference type="Proteomes" id="UP001177021">
    <property type="component" value="Unassembled WGS sequence"/>
</dbReference>
<comment type="caution">
    <text evidence="1">The sequence shown here is derived from an EMBL/GenBank/DDBJ whole genome shotgun (WGS) entry which is preliminary data.</text>
</comment>
<reference evidence="1" key="1">
    <citation type="submission" date="2023-10" db="EMBL/GenBank/DDBJ databases">
        <authorList>
            <person name="Rodriguez Cubillos JULIANA M."/>
            <person name="De Vega J."/>
        </authorList>
    </citation>
    <scope>NUCLEOTIDE SEQUENCE</scope>
</reference>
<keyword evidence="2" id="KW-1185">Reference proteome</keyword>
<proteinExistence type="predicted"/>
<evidence type="ECO:0000313" key="2">
    <source>
        <dbReference type="Proteomes" id="UP001177021"/>
    </source>
</evidence>